<dbReference type="Proteomes" id="UP001497382">
    <property type="component" value="Unassembled WGS sequence"/>
</dbReference>
<dbReference type="AlphaFoldDB" id="A0AAV1ZS78"/>
<organism evidence="1 2">
    <name type="scientific">Larinioides sclopetarius</name>
    <dbReference type="NCBI Taxonomy" id="280406"/>
    <lineage>
        <taxon>Eukaryota</taxon>
        <taxon>Metazoa</taxon>
        <taxon>Ecdysozoa</taxon>
        <taxon>Arthropoda</taxon>
        <taxon>Chelicerata</taxon>
        <taxon>Arachnida</taxon>
        <taxon>Araneae</taxon>
        <taxon>Araneomorphae</taxon>
        <taxon>Entelegynae</taxon>
        <taxon>Araneoidea</taxon>
        <taxon>Araneidae</taxon>
        <taxon>Larinioides</taxon>
    </lineage>
</organism>
<dbReference type="EMBL" id="CAXIEN010000073">
    <property type="protein sequence ID" value="CAL1274071.1"/>
    <property type="molecule type" value="Genomic_DNA"/>
</dbReference>
<sequence>MYQIRYIGHTWWQHLLLPADTNVPKTTQWAIVEKLT</sequence>
<accession>A0AAV1ZS78</accession>
<gene>
    <name evidence="1" type="ORF">LARSCL_LOCUS7262</name>
</gene>
<reference evidence="1 2" key="1">
    <citation type="submission" date="2024-04" db="EMBL/GenBank/DDBJ databases">
        <authorList>
            <person name="Rising A."/>
            <person name="Reimegard J."/>
            <person name="Sonavane S."/>
            <person name="Akerstrom W."/>
            <person name="Nylinder S."/>
            <person name="Hedman E."/>
            <person name="Kallberg Y."/>
        </authorList>
    </citation>
    <scope>NUCLEOTIDE SEQUENCE [LARGE SCALE GENOMIC DNA]</scope>
</reference>
<keyword evidence="2" id="KW-1185">Reference proteome</keyword>
<evidence type="ECO:0000313" key="1">
    <source>
        <dbReference type="EMBL" id="CAL1274071.1"/>
    </source>
</evidence>
<protein>
    <submittedName>
        <fullName evidence="1">Uncharacterized protein</fullName>
    </submittedName>
</protein>
<evidence type="ECO:0000313" key="2">
    <source>
        <dbReference type="Proteomes" id="UP001497382"/>
    </source>
</evidence>
<name>A0AAV1ZS78_9ARAC</name>
<comment type="caution">
    <text evidence="1">The sequence shown here is derived from an EMBL/GenBank/DDBJ whole genome shotgun (WGS) entry which is preliminary data.</text>
</comment>
<proteinExistence type="predicted"/>